<feature type="signal peptide" evidence="1">
    <location>
        <begin position="1"/>
        <end position="22"/>
    </location>
</feature>
<gene>
    <name evidence="3" type="ORF">EYC82_02165</name>
</gene>
<dbReference type="Pfam" id="PF18979">
    <property type="entry name" value="DUF5715"/>
    <property type="match status" value="1"/>
</dbReference>
<dbReference type="InterPro" id="IPR018392">
    <property type="entry name" value="LysM"/>
</dbReference>
<dbReference type="PANTHER" id="PTHR33734:SF22">
    <property type="entry name" value="MEMBRANE-BOUND LYTIC MUREIN TRANSGLYCOSYLASE D"/>
    <property type="match status" value="1"/>
</dbReference>
<dbReference type="PANTHER" id="PTHR33734">
    <property type="entry name" value="LYSM DOMAIN-CONTAINING GPI-ANCHORED PROTEIN 2"/>
    <property type="match status" value="1"/>
</dbReference>
<dbReference type="SUPFAM" id="SSF54106">
    <property type="entry name" value="LysM domain"/>
    <property type="match status" value="4"/>
</dbReference>
<feature type="domain" description="LysM" evidence="2">
    <location>
        <begin position="201"/>
        <end position="244"/>
    </location>
</feature>
<protein>
    <submittedName>
        <fullName evidence="3">LysM peptidoglycan-binding domain-containing protein</fullName>
    </submittedName>
</protein>
<evidence type="ECO:0000313" key="3">
    <source>
        <dbReference type="EMBL" id="MCX2976159.1"/>
    </source>
</evidence>
<dbReference type="Pfam" id="PF01476">
    <property type="entry name" value="LysM"/>
    <property type="match status" value="4"/>
</dbReference>
<keyword evidence="1" id="KW-0732">Signal</keyword>
<feature type="domain" description="LysM" evidence="2">
    <location>
        <begin position="267"/>
        <end position="310"/>
    </location>
</feature>
<dbReference type="EMBL" id="SHNO01000001">
    <property type="protein sequence ID" value="MCX2976159.1"/>
    <property type="molecule type" value="Genomic_DNA"/>
</dbReference>
<organism evidence="3 4">
    <name type="scientific">Candidatus Marimicrobium litorale</name>
    <dbReference type="NCBI Taxonomy" id="2518991"/>
    <lineage>
        <taxon>Bacteria</taxon>
        <taxon>Pseudomonadati</taxon>
        <taxon>Pseudomonadota</taxon>
        <taxon>Gammaproteobacteria</taxon>
        <taxon>Cellvibrionales</taxon>
        <taxon>Halieaceae</taxon>
        <taxon>Marimicrobium</taxon>
    </lineage>
</organism>
<feature type="domain" description="LysM" evidence="2">
    <location>
        <begin position="332"/>
        <end position="375"/>
    </location>
</feature>
<sequence>MKILLFSKLILVIVTGAGSVQAQSLKGSPTSIERQYQAARAYGLAFVSSARTVKQHVGPGQLVRVSPSRHLELHDVSYPYGVPATKTFLTRLSGQYHSACGEKLVVTSLLRPRDRQPRNSVAKSVHPTGMAIDLRVPRSSKCRSWLERVLLSLEGERVLDVTRERRPPHYHVALFVENYERRLGIQQGRRTQMAAVPAGSLKYTVLRGDTLSDIASTLGVSVPRLRAANSLRANRIYAGQTLHVPVLASAASINAKQSAAPQKITSRQYTVRRGDSLSEIAAAAGVSRSRLAAANGVHGSRIYAGQTLRIPGSEDAMADSAQRATAAFSGGRQYTVQRGDSLSEIASASGVSKGRLAAANGLRGYRIYAGQTLQIPVNGNALAAQGEVTHKVSRGDTLWRIANLYGTSVAQIRRVNRDAGDFLKVGQVLRIVSG</sequence>
<dbReference type="Gene3D" id="3.10.350.10">
    <property type="entry name" value="LysM domain"/>
    <property type="match status" value="4"/>
</dbReference>
<feature type="chain" id="PRO_5045525099" evidence="1">
    <location>
        <begin position="23"/>
        <end position="434"/>
    </location>
</feature>
<comment type="caution">
    <text evidence="3">The sequence shown here is derived from an EMBL/GenBank/DDBJ whole genome shotgun (WGS) entry which is preliminary data.</text>
</comment>
<keyword evidence="4" id="KW-1185">Reference proteome</keyword>
<dbReference type="Proteomes" id="UP001143304">
    <property type="component" value="Unassembled WGS sequence"/>
</dbReference>
<dbReference type="RefSeq" id="WP_279247914.1">
    <property type="nucleotide sequence ID" value="NZ_SHNO01000001.1"/>
</dbReference>
<dbReference type="InterPro" id="IPR036779">
    <property type="entry name" value="LysM_dom_sf"/>
</dbReference>
<reference evidence="3" key="1">
    <citation type="submission" date="2019-02" db="EMBL/GenBank/DDBJ databases">
        <authorList>
            <person name="Li S.-H."/>
        </authorList>
    </citation>
    <scope>NUCLEOTIDE SEQUENCE</scope>
    <source>
        <strain evidence="3">IMCC11814</strain>
    </source>
</reference>
<evidence type="ECO:0000259" key="2">
    <source>
        <dbReference type="PROSITE" id="PS51782"/>
    </source>
</evidence>
<dbReference type="CDD" id="cd00118">
    <property type="entry name" value="LysM"/>
    <property type="match status" value="4"/>
</dbReference>
<accession>A0ABT3T221</accession>
<evidence type="ECO:0000256" key="1">
    <source>
        <dbReference type="SAM" id="SignalP"/>
    </source>
</evidence>
<dbReference type="InterPro" id="IPR043769">
    <property type="entry name" value="DUF5715"/>
</dbReference>
<proteinExistence type="predicted"/>
<dbReference type="SMART" id="SM00257">
    <property type="entry name" value="LysM"/>
    <property type="match status" value="4"/>
</dbReference>
<dbReference type="PROSITE" id="PS51782">
    <property type="entry name" value="LYSM"/>
    <property type="match status" value="4"/>
</dbReference>
<name>A0ABT3T221_9GAMM</name>
<evidence type="ECO:0000313" key="4">
    <source>
        <dbReference type="Proteomes" id="UP001143304"/>
    </source>
</evidence>
<feature type="domain" description="LysM" evidence="2">
    <location>
        <begin position="388"/>
        <end position="431"/>
    </location>
</feature>